<dbReference type="GO" id="GO:0016592">
    <property type="term" value="C:mediator complex"/>
    <property type="evidence" value="ECO:0007669"/>
    <property type="project" value="InterPro"/>
</dbReference>
<dbReference type="Proteomes" id="UP000639772">
    <property type="component" value="Chromosome 7"/>
</dbReference>
<dbReference type="PANTHER" id="PTHR35989">
    <property type="entry name" value="MEDIATOR OF RNA POLYMERASE II TRANSCRIPTION SUBUNIT 32"/>
    <property type="match status" value="1"/>
</dbReference>
<dbReference type="PANTHER" id="PTHR35989:SF1">
    <property type="entry name" value="MEDIATOR OF RNA POLYMERASE II TRANSCRIPTION SUBUNIT 32"/>
    <property type="match status" value="1"/>
</dbReference>
<name>A0A835QVR7_VANPL</name>
<dbReference type="GO" id="GO:0006355">
    <property type="term" value="P:regulation of DNA-templated transcription"/>
    <property type="evidence" value="ECO:0007669"/>
    <property type="project" value="InterPro"/>
</dbReference>
<dbReference type="InterPro" id="IPR033244">
    <property type="entry name" value="MED32"/>
</dbReference>
<reference evidence="2 3" key="1">
    <citation type="journal article" date="2020" name="Nat. Food">
        <title>A phased Vanilla planifolia genome enables genetic improvement of flavour and production.</title>
        <authorList>
            <person name="Hasing T."/>
            <person name="Tang H."/>
            <person name="Brym M."/>
            <person name="Khazi F."/>
            <person name="Huang T."/>
            <person name="Chambers A.H."/>
        </authorList>
    </citation>
    <scope>NUCLEOTIDE SEQUENCE [LARGE SCALE GENOMIC DNA]</scope>
    <source>
        <tissue evidence="2">Leaf</tissue>
    </source>
</reference>
<dbReference type="GO" id="GO:0009631">
    <property type="term" value="P:cold acclimation"/>
    <property type="evidence" value="ECO:0007669"/>
    <property type="project" value="InterPro"/>
</dbReference>
<evidence type="ECO:0000256" key="1">
    <source>
        <dbReference type="SAM" id="MobiDB-lite"/>
    </source>
</evidence>
<accession>A0A835QVR7</accession>
<protein>
    <submittedName>
        <fullName evidence="2">Uncharacterized protein</fullName>
    </submittedName>
</protein>
<dbReference type="GO" id="GO:0010150">
    <property type="term" value="P:leaf senescence"/>
    <property type="evidence" value="ECO:0007669"/>
    <property type="project" value="InterPro"/>
</dbReference>
<dbReference type="AlphaFoldDB" id="A0A835QVR7"/>
<dbReference type="EMBL" id="JADCNM010000007">
    <property type="protein sequence ID" value="KAG0474717.1"/>
    <property type="molecule type" value="Genomic_DNA"/>
</dbReference>
<organism evidence="2 3">
    <name type="scientific">Vanilla planifolia</name>
    <name type="common">Vanilla</name>
    <dbReference type="NCBI Taxonomy" id="51239"/>
    <lineage>
        <taxon>Eukaryota</taxon>
        <taxon>Viridiplantae</taxon>
        <taxon>Streptophyta</taxon>
        <taxon>Embryophyta</taxon>
        <taxon>Tracheophyta</taxon>
        <taxon>Spermatophyta</taxon>
        <taxon>Magnoliopsida</taxon>
        <taxon>Liliopsida</taxon>
        <taxon>Asparagales</taxon>
        <taxon>Orchidaceae</taxon>
        <taxon>Vanilloideae</taxon>
        <taxon>Vanilleae</taxon>
        <taxon>Vanilla</taxon>
    </lineage>
</organism>
<evidence type="ECO:0000313" key="2">
    <source>
        <dbReference type="EMBL" id="KAG0474717.1"/>
    </source>
</evidence>
<feature type="region of interest" description="Disordered" evidence="1">
    <location>
        <begin position="111"/>
        <end position="131"/>
    </location>
</feature>
<comment type="caution">
    <text evidence="2">The sequence shown here is derived from an EMBL/GenBank/DDBJ whole genome shotgun (WGS) entry which is preliminary data.</text>
</comment>
<proteinExistence type="predicted"/>
<gene>
    <name evidence="2" type="ORF">HPP92_014403</name>
</gene>
<dbReference type="OrthoDB" id="782223at2759"/>
<dbReference type="GO" id="GO:0048364">
    <property type="term" value="P:root development"/>
    <property type="evidence" value="ECO:0007669"/>
    <property type="project" value="InterPro"/>
</dbReference>
<evidence type="ECO:0000313" key="3">
    <source>
        <dbReference type="Proteomes" id="UP000639772"/>
    </source>
</evidence>
<sequence>MESVVKAMRDASDDFVDAAATFLEFRHSSEGRRTPASDAALLALKDKLEMFKAACDRAEDLVITARHRFVAEFAGIDVGVESGATDRPAETAPISAASTASSSVATITVSSASAPSPASTSEVASEEVAAE</sequence>
<feature type="compositionally biased region" description="Low complexity" evidence="1">
    <location>
        <begin position="111"/>
        <end position="123"/>
    </location>
</feature>